<dbReference type="GeneTree" id="ENSGT00390000018397"/>
<dbReference type="PANTHER" id="PTHR31164:SF1">
    <property type="entry name" value="RAD52 MOTIF-CONTAINING PROTEIN 1"/>
    <property type="match status" value="1"/>
</dbReference>
<keyword evidence="1" id="KW-0472">Membrane</keyword>
<keyword evidence="1" id="KW-1133">Transmembrane helix</keyword>
<name>A0A670JE42_PODMU</name>
<feature type="domain" description="DM1" evidence="2">
    <location>
        <begin position="173"/>
        <end position="280"/>
    </location>
</feature>
<keyword evidence="1" id="KW-0812">Transmembrane</keyword>
<dbReference type="Ensembl" id="ENSPMRT00000024072.1">
    <property type="protein sequence ID" value="ENSPMRP00000022651.1"/>
    <property type="gene ID" value="ENSPMRG00000014708.1"/>
</dbReference>
<reference evidence="3" key="3">
    <citation type="submission" date="2025-09" db="UniProtKB">
        <authorList>
            <consortium name="Ensembl"/>
        </authorList>
    </citation>
    <scope>IDENTIFICATION</scope>
</reference>
<dbReference type="InterPro" id="IPR057652">
    <property type="entry name" value="DSRM_RDM1"/>
</dbReference>
<feature type="transmembrane region" description="Helical" evidence="1">
    <location>
        <begin position="279"/>
        <end position="302"/>
    </location>
</feature>
<dbReference type="GO" id="GO:0006302">
    <property type="term" value="P:double-strand break repair"/>
    <property type="evidence" value="ECO:0007669"/>
    <property type="project" value="UniProtKB-ARBA"/>
</dbReference>
<dbReference type="Proteomes" id="UP000472272">
    <property type="component" value="Chromosome 13"/>
</dbReference>
<evidence type="ECO:0000313" key="4">
    <source>
        <dbReference type="Proteomes" id="UP000472272"/>
    </source>
</evidence>
<dbReference type="FunFam" id="3.30.390.80:FF:000002">
    <property type="entry name" value="RAD52 motif containing 1"/>
    <property type="match status" value="1"/>
</dbReference>
<dbReference type="AlphaFoldDB" id="A0A670JE42"/>
<keyword evidence="4" id="KW-1185">Reference proteome</keyword>
<dbReference type="SUPFAM" id="SSF54768">
    <property type="entry name" value="dsRNA-binding domain-like"/>
    <property type="match status" value="1"/>
</dbReference>
<dbReference type="Gene3D" id="3.30.390.80">
    <property type="entry name" value="DNA repair protein Rad52/59/22"/>
    <property type="match status" value="1"/>
</dbReference>
<accession>A0A670JE42</accession>
<dbReference type="Pfam" id="PF25517">
    <property type="entry name" value="DSRM_RDM1"/>
    <property type="match status" value="1"/>
</dbReference>
<evidence type="ECO:0000313" key="3">
    <source>
        <dbReference type="Ensembl" id="ENSPMRP00000022651.1"/>
    </source>
</evidence>
<dbReference type="GO" id="GO:0005730">
    <property type="term" value="C:nucleolus"/>
    <property type="evidence" value="ECO:0007669"/>
    <property type="project" value="TreeGrafter"/>
</dbReference>
<dbReference type="InterPro" id="IPR040224">
    <property type="entry name" value="RDM1"/>
</dbReference>
<organism evidence="3 4">
    <name type="scientific">Podarcis muralis</name>
    <name type="common">Wall lizard</name>
    <name type="synonym">Lacerta muralis</name>
    <dbReference type="NCBI Taxonomy" id="64176"/>
    <lineage>
        <taxon>Eukaryota</taxon>
        <taxon>Metazoa</taxon>
        <taxon>Chordata</taxon>
        <taxon>Craniata</taxon>
        <taxon>Vertebrata</taxon>
        <taxon>Euteleostomi</taxon>
        <taxon>Lepidosauria</taxon>
        <taxon>Squamata</taxon>
        <taxon>Bifurcata</taxon>
        <taxon>Unidentata</taxon>
        <taxon>Episquamata</taxon>
        <taxon>Laterata</taxon>
        <taxon>Lacertibaenia</taxon>
        <taxon>Lacertidae</taxon>
        <taxon>Podarcis</taxon>
    </lineage>
</organism>
<reference evidence="3 4" key="1">
    <citation type="journal article" date="2019" name="Proc. Natl. Acad. Sci. U.S.A.">
        <title>Regulatory changes in pterin and carotenoid genes underlie balanced color polymorphisms in the wall lizard.</title>
        <authorList>
            <person name="Andrade P."/>
            <person name="Pinho C."/>
            <person name="Perez I de Lanuza G."/>
            <person name="Afonso S."/>
            <person name="Brejcha J."/>
            <person name="Rubin C.J."/>
            <person name="Wallerman O."/>
            <person name="Pereira P."/>
            <person name="Sabatino S.J."/>
            <person name="Bellati A."/>
            <person name="Pellitteri-Rosa D."/>
            <person name="Bosakova Z."/>
            <person name="Bunikis I."/>
            <person name="Carretero M.A."/>
            <person name="Feiner N."/>
            <person name="Marsik P."/>
            <person name="Pauperio F."/>
            <person name="Salvi D."/>
            <person name="Soler L."/>
            <person name="While G.M."/>
            <person name="Uller T."/>
            <person name="Font E."/>
            <person name="Andersson L."/>
            <person name="Carneiro M."/>
        </authorList>
    </citation>
    <scope>NUCLEOTIDE SEQUENCE</scope>
</reference>
<sequence>MTIKVKSSILNWTKYQEVECYHLRTEPRQRIVACYMGTAPVIFNGAFSGDVLVGCAPWIYLLLCHSTQNLTLQRPRAVGYASRFAFSNGFFFLCFQHALYLTFSAFGPLYSVRVHQNAPVAGPGYYALVKFYSARDASKAQCACNQRPLFQKSPLKVCICTRQRPFSQQGLGLSSYRCRELANHFLGFNSWSSRIITLQNISGFEDEENDVEEVRTLPRSRNAKYLCIQELTFPRYGIRTRGIGLAELNVDPSQEFLLAANNIQKLAVHRALSDAFQKILIIVLGKSLYLCLFFHMYILFALSLRTHLSPWKWTPLGGCGLLPWRFISRGTVHPFWWNALSQETRALRDLTSFHRACKTELFHQTVGRGAV</sequence>
<dbReference type="GO" id="GO:0006310">
    <property type="term" value="P:DNA recombination"/>
    <property type="evidence" value="ECO:0007669"/>
    <property type="project" value="UniProtKB-ARBA"/>
</dbReference>
<evidence type="ECO:0000256" key="1">
    <source>
        <dbReference type="SAM" id="Phobius"/>
    </source>
</evidence>
<reference evidence="3" key="2">
    <citation type="submission" date="2025-08" db="UniProtKB">
        <authorList>
            <consortium name="Ensembl"/>
        </authorList>
    </citation>
    <scope>IDENTIFICATION</scope>
</reference>
<dbReference type="PANTHER" id="PTHR31164">
    <property type="entry name" value="RAD52 MOTIF-CONTAINING PROTEIN 1"/>
    <property type="match status" value="1"/>
</dbReference>
<protein>
    <recommendedName>
        <fullName evidence="2">DM1 domain-containing protein</fullName>
    </recommendedName>
</protein>
<dbReference type="InterPro" id="IPR042525">
    <property type="entry name" value="Rad52_Rad59_Rad22_sf"/>
</dbReference>
<evidence type="ECO:0000259" key="2">
    <source>
        <dbReference type="Pfam" id="PF25517"/>
    </source>
</evidence>
<proteinExistence type="predicted"/>